<comment type="similarity">
    <text evidence="4 14">In the N-terminal section; belongs to the cytidine and deoxycytidylate deaminase family.</text>
</comment>
<dbReference type="STRING" id="1528099.AL705_00340"/>
<dbReference type="PIRSF" id="PIRSF006769">
    <property type="entry name" value="RibD"/>
    <property type="match status" value="1"/>
</dbReference>
<feature type="binding site" evidence="16">
    <location>
        <position position="290"/>
    </location>
    <ligand>
        <name>substrate</name>
    </ligand>
</feature>
<feature type="active site" description="Proton donor" evidence="15">
    <location>
        <position position="61"/>
    </location>
</feature>
<dbReference type="SUPFAM" id="SSF53927">
    <property type="entry name" value="Cytidine deaminase-like"/>
    <property type="match status" value="1"/>
</dbReference>
<dbReference type="Pfam" id="PF00383">
    <property type="entry name" value="dCMP_cyt_deam_1"/>
    <property type="match status" value="1"/>
</dbReference>
<dbReference type="InterPro" id="IPR050765">
    <property type="entry name" value="Riboflavin_Biosynth_HTPR"/>
</dbReference>
<feature type="binding site" evidence="16">
    <location>
        <position position="214"/>
    </location>
    <ligand>
        <name>substrate</name>
    </ligand>
</feature>
<dbReference type="GO" id="GO:0008835">
    <property type="term" value="F:diaminohydroxyphosphoribosylaminopyrimidine deaminase activity"/>
    <property type="evidence" value="ECO:0007669"/>
    <property type="project" value="UniProtKB-EC"/>
</dbReference>
<dbReference type="InterPro" id="IPR002734">
    <property type="entry name" value="RibDG_C"/>
</dbReference>
<comment type="function">
    <text evidence="1 14">Converts 2,5-diamino-6-(ribosylamino)-4(3h)-pyrimidinone 5'-phosphate into 5-amino-6-(ribosylamino)-2,4(1h,3h)-pyrimidinedione 5'-phosphate.</text>
</comment>
<evidence type="ECO:0000256" key="10">
    <source>
        <dbReference type="ARBA" id="ARBA00023002"/>
    </source>
</evidence>
<dbReference type="PROSITE" id="PS00903">
    <property type="entry name" value="CYT_DCMP_DEAMINASES_1"/>
    <property type="match status" value="1"/>
</dbReference>
<keyword evidence="11" id="KW-0511">Multifunctional enzyme</keyword>
<dbReference type="InterPro" id="IPR002125">
    <property type="entry name" value="CMP_dCMP_dom"/>
</dbReference>
<gene>
    <name evidence="19" type="ORF">AL705_00340</name>
</gene>
<evidence type="ECO:0000313" key="20">
    <source>
        <dbReference type="Proteomes" id="UP000068137"/>
    </source>
</evidence>
<feature type="binding site" evidence="16">
    <location>
        <position position="178"/>
    </location>
    <ligand>
        <name>substrate</name>
    </ligand>
</feature>
<evidence type="ECO:0000256" key="17">
    <source>
        <dbReference type="PIRSR" id="PIRSR006769-3"/>
    </source>
</evidence>
<evidence type="ECO:0000256" key="7">
    <source>
        <dbReference type="ARBA" id="ARBA00022723"/>
    </source>
</evidence>
<evidence type="ECO:0000256" key="1">
    <source>
        <dbReference type="ARBA" id="ARBA00002151"/>
    </source>
</evidence>
<dbReference type="GO" id="GO:0008270">
    <property type="term" value="F:zinc ion binding"/>
    <property type="evidence" value="ECO:0007669"/>
    <property type="project" value="InterPro"/>
</dbReference>
<keyword evidence="8 14" id="KW-0862">Zinc</keyword>
<dbReference type="InterPro" id="IPR016193">
    <property type="entry name" value="Cytidine_deaminase-like"/>
</dbReference>
<comment type="cofactor">
    <cofactor evidence="14 17">
        <name>Zn(2+)</name>
        <dbReference type="ChEBI" id="CHEBI:29105"/>
    </cofactor>
    <text evidence="14 17">Binds 1 zinc ion.</text>
</comment>
<accession>A0A0M3TC01</accession>
<feature type="binding site" evidence="16">
    <location>
        <position position="217"/>
    </location>
    <ligand>
        <name>substrate</name>
    </ligand>
</feature>
<dbReference type="Pfam" id="PF01872">
    <property type="entry name" value="RibD_C"/>
    <property type="match status" value="1"/>
</dbReference>
<feature type="binding site" evidence="16">
    <location>
        <position position="164"/>
    </location>
    <ligand>
        <name>NADP(+)</name>
        <dbReference type="ChEBI" id="CHEBI:58349"/>
    </ligand>
</feature>
<dbReference type="EMBL" id="CP012390">
    <property type="protein sequence ID" value="ALE19524.1"/>
    <property type="molecule type" value="Genomic_DNA"/>
</dbReference>
<dbReference type="NCBIfam" id="TIGR00326">
    <property type="entry name" value="eubact_ribD"/>
    <property type="match status" value="1"/>
</dbReference>
<dbReference type="Gene3D" id="3.40.430.10">
    <property type="entry name" value="Dihydrofolate Reductase, subunit A"/>
    <property type="match status" value="1"/>
</dbReference>
<dbReference type="EC" id="1.1.1.193" evidence="14"/>
<evidence type="ECO:0000256" key="4">
    <source>
        <dbReference type="ARBA" id="ARBA00005259"/>
    </source>
</evidence>
<dbReference type="PANTHER" id="PTHR38011">
    <property type="entry name" value="DIHYDROFOLATE REDUCTASE FAMILY PROTEIN (AFU_ORTHOLOGUE AFUA_8G06820)"/>
    <property type="match status" value="1"/>
</dbReference>
<dbReference type="PANTHER" id="PTHR38011:SF7">
    <property type="entry name" value="2,5-DIAMINO-6-RIBOSYLAMINO-4(3H)-PYRIMIDINONE 5'-PHOSPHATE REDUCTASE"/>
    <property type="match status" value="1"/>
</dbReference>
<evidence type="ECO:0000256" key="14">
    <source>
        <dbReference type="PIRNR" id="PIRNR006769"/>
    </source>
</evidence>
<feature type="binding site" evidence="16">
    <location>
        <position position="180"/>
    </location>
    <ligand>
        <name>NADP(+)</name>
        <dbReference type="ChEBI" id="CHEBI:58349"/>
    </ligand>
</feature>
<dbReference type="InterPro" id="IPR024072">
    <property type="entry name" value="DHFR-like_dom_sf"/>
</dbReference>
<comment type="pathway">
    <text evidence="3 14">Cofactor biosynthesis; riboflavin biosynthesis; 5-amino-6-(D-ribitylamino)uracil from GTP: step 3/4.</text>
</comment>
<name>A0A0M3TC01_9ACTN</name>
<dbReference type="Proteomes" id="UP000068137">
    <property type="component" value="Chromosome"/>
</dbReference>
<comment type="pathway">
    <text evidence="2 14">Cofactor biosynthesis; riboflavin biosynthesis; 5-amino-6-(D-ribitylamino)uracil from GTP: step 2/4.</text>
</comment>
<dbReference type="SUPFAM" id="SSF53597">
    <property type="entry name" value="Dihydrofolate reductase-like"/>
    <property type="match status" value="1"/>
</dbReference>
<dbReference type="AlphaFoldDB" id="A0A0M3TC01"/>
<dbReference type="KEGG" id="cbq:AL705_00340"/>
<feature type="binding site" evidence="16">
    <location>
        <position position="235"/>
    </location>
    <ligand>
        <name>NADP(+)</name>
        <dbReference type="ChEBI" id="CHEBI:58349"/>
    </ligand>
</feature>
<evidence type="ECO:0000256" key="5">
    <source>
        <dbReference type="ARBA" id="ARBA00007417"/>
    </source>
</evidence>
<dbReference type="EC" id="3.5.4.26" evidence="14"/>
<evidence type="ECO:0000313" key="19">
    <source>
        <dbReference type="EMBL" id="ALE19524.1"/>
    </source>
</evidence>
<dbReference type="CDD" id="cd01284">
    <property type="entry name" value="Riboflavin_deaminase-reductase"/>
    <property type="match status" value="1"/>
</dbReference>
<keyword evidence="6 14" id="KW-0686">Riboflavin biosynthesis</keyword>
<sequence length="358" mass="37774">MLSCRGQAASPSEALWLAVRAAEYARGLSTPNPPVGATILDAEGHVCGIGCTQPPGGPHAEIEALRMAGEAARGGTAIVTLEPCNSWGKTGPCSHALAEAGITVLHYVFADTTLFGGGAQYLTERGVTCIQGDDAQRAQVRLGGLGAWLHKQETGRPRVTVKMAATLDGFSAAADGTSQWITGEEARADAHLERSRVDAIVVGTGTFAADNPALTARDPHGNLYPHQPHRYVIGTSALAGEVELTHVSGIPSCAISEGYAAAPLTHLRTREWEDVLTYFADSDYQDVLVEGGPRLVGDLLARGYADRVLMYTAPMILGQGLSAAHSPLIDTLPNAQRFQFVSCEKVGADLKLVLERKL</sequence>
<dbReference type="InterPro" id="IPR004794">
    <property type="entry name" value="Eubact_RibD"/>
</dbReference>
<comment type="similarity">
    <text evidence="5 14">In the C-terminal section; belongs to the HTP reductase family.</text>
</comment>
<evidence type="ECO:0000256" key="12">
    <source>
        <dbReference type="ARBA" id="ARBA00049861"/>
    </source>
</evidence>
<dbReference type="Gene3D" id="3.40.140.10">
    <property type="entry name" value="Cytidine Deaminase, domain 2"/>
    <property type="match status" value="1"/>
</dbReference>
<dbReference type="InterPro" id="IPR016192">
    <property type="entry name" value="APOBEC/CMP_deaminase_Zn-bd"/>
</dbReference>
<evidence type="ECO:0000256" key="15">
    <source>
        <dbReference type="PIRSR" id="PIRSR006769-1"/>
    </source>
</evidence>
<evidence type="ECO:0000256" key="3">
    <source>
        <dbReference type="ARBA" id="ARBA00004910"/>
    </source>
</evidence>
<dbReference type="UniPathway" id="UPA00275">
    <property type="reaction ID" value="UER00401"/>
</dbReference>
<dbReference type="PROSITE" id="PS51747">
    <property type="entry name" value="CYT_DCMP_DEAMINASES_2"/>
    <property type="match status" value="1"/>
</dbReference>
<feature type="binding site" evidence="16">
    <location>
        <position position="194"/>
    </location>
    <ligand>
        <name>substrate</name>
    </ligand>
</feature>
<keyword evidence="14" id="KW-0378">Hydrolase</keyword>
<evidence type="ECO:0000256" key="11">
    <source>
        <dbReference type="ARBA" id="ARBA00023268"/>
    </source>
</evidence>
<evidence type="ECO:0000256" key="8">
    <source>
        <dbReference type="ARBA" id="ARBA00022833"/>
    </source>
</evidence>
<keyword evidence="7 14" id="KW-0479">Metal-binding</keyword>
<feature type="binding site" evidence="16">
    <location>
        <position position="206"/>
    </location>
    <ligand>
        <name>substrate</name>
    </ligand>
</feature>
<keyword evidence="9 14" id="KW-0521">NADP</keyword>
<feature type="binding site" evidence="16">
    <location>
        <position position="210"/>
    </location>
    <ligand>
        <name>NADP(+)</name>
        <dbReference type="ChEBI" id="CHEBI:58349"/>
    </ligand>
</feature>
<feature type="binding site" evidence="17">
    <location>
        <position position="84"/>
    </location>
    <ligand>
        <name>Zn(2+)</name>
        <dbReference type="ChEBI" id="CHEBI:29105"/>
        <note>catalytic</note>
    </ligand>
</feature>
<dbReference type="GO" id="GO:0009231">
    <property type="term" value="P:riboflavin biosynthetic process"/>
    <property type="evidence" value="ECO:0007669"/>
    <property type="project" value="UniProtKB-UniPathway"/>
</dbReference>
<evidence type="ECO:0000256" key="6">
    <source>
        <dbReference type="ARBA" id="ARBA00022619"/>
    </source>
</evidence>
<evidence type="ECO:0000256" key="9">
    <source>
        <dbReference type="ARBA" id="ARBA00022857"/>
    </source>
</evidence>
<evidence type="ECO:0000256" key="2">
    <source>
        <dbReference type="ARBA" id="ARBA00004882"/>
    </source>
</evidence>
<evidence type="ECO:0000256" key="16">
    <source>
        <dbReference type="PIRSR" id="PIRSR006769-2"/>
    </source>
</evidence>
<feature type="binding site" evidence="17">
    <location>
        <position position="93"/>
    </location>
    <ligand>
        <name>Zn(2+)</name>
        <dbReference type="ChEBI" id="CHEBI:29105"/>
        <note>catalytic</note>
    </ligand>
</feature>
<comment type="catalytic activity">
    <reaction evidence="12 14">
        <text>5-amino-6-(5-phospho-D-ribitylamino)uracil + NADP(+) = 5-amino-6-(5-phospho-D-ribosylamino)uracil + NADPH + H(+)</text>
        <dbReference type="Rhea" id="RHEA:17845"/>
        <dbReference type="ChEBI" id="CHEBI:15378"/>
        <dbReference type="ChEBI" id="CHEBI:57783"/>
        <dbReference type="ChEBI" id="CHEBI:58349"/>
        <dbReference type="ChEBI" id="CHEBI:58421"/>
        <dbReference type="ChEBI" id="CHEBI:58453"/>
        <dbReference type="EC" id="1.1.1.193"/>
    </reaction>
</comment>
<dbReference type="PATRIC" id="fig|1528099.3.peg.72"/>
<feature type="binding site" evidence="17">
    <location>
        <position position="59"/>
    </location>
    <ligand>
        <name>Zn(2+)</name>
        <dbReference type="ChEBI" id="CHEBI:29105"/>
        <note>catalytic</note>
    </ligand>
</feature>
<keyword evidence="10 14" id="KW-0560">Oxidoreductase</keyword>
<organism evidence="19 20">
    <name type="scientific">Lawsonella clevelandensis</name>
    <dbReference type="NCBI Taxonomy" id="1528099"/>
    <lineage>
        <taxon>Bacteria</taxon>
        <taxon>Bacillati</taxon>
        <taxon>Actinomycetota</taxon>
        <taxon>Actinomycetes</taxon>
        <taxon>Mycobacteriales</taxon>
        <taxon>Lawsonellaceae</taxon>
        <taxon>Lawsonella</taxon>
    </lineage>
</organism>
<proteinExistence type="inferred from homology"/>
<comment type="catalytic activity">
    <reaction evidence="13 14">
        <text>2,5-diamino-6-hydroxy-4-(5-phosphoribosylamino)-pyrimidine + H2O + H(+) = 5-amino-6-(5-phospho-D-ribosylamino)uracil + NH4(+)</text>
        <dbReference type="Rhea" id="RHEA:21868"/>
        <dbReference type="ChEBI" id="CHEBI:15377"/>
        <dbReference type="ChEBI" id="CHEBI:15378"/>
        <dbReference type="ChEBI" id="CHEBI:28938"/>
        <dbReference type="ChEBI" id="CHEBI:58453"/>
        <dbReference type="ChEBI" id="CHEBI:58614"/>
        <dbReference type="EC" id="3.5.4.26"/>
    </reaction>
</comment>
<feature type="domain" description="CMP/dCMP-type deaminase" evidence="18">
    <location>
        <begin position="9"/>
        <end position="129"/>
    </location>
</feature>
<dbReference type="GO" id="GO:0008703">
    <property type="term" value="F:5-amino-6-(5-phosphoribosylamino)uracil reductase activity"/>
    <property type="evidence" value="ECO:0007669"/>
    <property type="project" value="UniProtKB-EC"/>
</dbReference>
<reference evidence="19 20" key="1">
    <citation type="journal article" date="2015" name="Genome Announc.">
        <title>Complete Genome Sequences for Two Strains of a Novel Fastidious, Partially Acid-Fast, Gram-Positive Corynebacterineae Bacterium, Derived from Human Clinical Samples.</title>
        <authorList>
            <person name="Nicholson A.C."/>
            <person name="Bell M."/>
            <person name="Humrighouse B.W."/>
            <person name="McQuiston J.R."/>
        </authorList>
    </citation>
    <scope>NUCLEOTIDE SEQUENCE [LARGE SCALE GENOMIC DNA]</scope>
    <source>
        <strain evidence="19 20">X1698</strain>
    </source>
</reference>
<evidence type="ECO:0000256" key="13">
    <source>
        <dbReference type="ARBA" id="ARBA00049886"/>
    </source>
</evidence>
<evidence type="ECO:0000259" key="18">
    <source>
        <dbReference type="PROSITE" id="PS51747"/>
    </source>
</evidence>
<protein>
    <recommendedName>
        <fullName evidence="14">Riboflavin biosynthesis protein RibD</fullName>
    </recommendedName>
    <domain>
        <recommendedName>
            <fullName evidence="14">Diaminohydroxyphosphoribosylaminopyrimidine deaminase</fullName>
            <shortName evidence="14">DRAP deaminase</shortName>
            <ecNumber evidence="14">3.5.4.26</ecNumber>
        </recommendedName>
        <alternativeName>
            <fullName evidence="14">Riboflavin-specific deaminase</fullName>
        </alternativeName>
    </domain>
    <domain>
        <recommendedName>
            <fullName evidence="14">5-amino-6-(5-phosphoribosylamino)uracil reductase</fullName>
            <ecNumber evidence="14">1.1.1.193</ecNumber>
        </recommendedName>
        <alternativeName>
            <fullName evidence="14">HTP reductase</fullName>
        </alternativeName>
    </domain>
</protein>